<feature type="signal peptide" evidence="2">
    <location>
        <begin position="1"/>
        <end position="19"/>
    </location>
</feature>
<dbReference type="AlphaFoldDB" id="A0A399T751"/>
<dbReference type="InterPro" id="IPR035940">
    <property type="entry name" value="CAP_sf"/>
</dbReference>
<evidence type="ECO:0000256" key="2">
    <source>
        <dbReference type="SAM" id="SignalP"/>
    </source>
</evidence>
<dbReference type="Proteomes" id="UP000265926">
    <property type="component" value="Unassembled WGS sequence"/>
</dbReference>
<dbReference type="Gene3D" id="3.40.33.10">
    <property type="entry name" value="CAP"/>
    <property type="match status" value="1"/>
</dbReference>
<keyword evidence="2" id="KW-0732">Signal</keyword>
<feature type="region of interest" description="Disordered" evidence="1">
    <location>
        <begin position="109"/>
        <end position="140"/>
    </location>
</feature>
<reference evidence="4 5" key="1">
    <citation type="submission" date="2018-08" db="EMBL/GenBank/DDBJ databases">
        <title>Pallidiluteibacterium maritimus gen. nov., sp. nov., isolated from coastal sediment.</title>
        <authorList>
            <person name="Zhou L.Y."/>
        </authorList>
    </citation>
    <scope>NUCLEOTIDE SEQUENCE [LARGE SCALE GENOMIC DNA]</scope>
    <source>
        <strain evidence="4 5">XSD2</strain>
    </source>
</reference>
<evidence type="ECO:0000313" key="4">
    <source>
        <dbReference type="EMBL" id="RIJ50652.1"/>
    </source>
</evidence>
<dbReference type="Pfam" id="PF00188">
    <property type="entry name" value="CAP"/>
    <property type="match status" value="1"/>
</dbReference>
<dbReference type="OrthoDB" id="7550377at2"/>
<protein>
    <submittedName>
        <fullName evidence="4">CAP domain-containing protein</fullName>
    </submittedName>
</protein>
<gene>
    <name evidence="4" type="ORF">D1614_01590</name>
</gene>
<comment type="caution">
    <text evidence="4">The sequence shown here is derived from an EMBL/GenBank/DDBJ whole genome shotgun (WGS) entry which is preliminary data.</text>
</comment>
<feature type="chain" id="PRO_5017385312" evidence="2">
    <location>
        <begin position="20"/>
        <end position="219"/>
    </location>
</feature>
<keyword evidence="5" id="KW-1185">Reference proteome</keyword>
<dbReference type="SUPFAM" id="SSF55797">
    <property type="entry name" value="PR-1-like"/>
    <property type="match status" value="1"/>
</dbReference>
<organism evidence="4 5">
    <name type="scientific">Maribellus luteus</name>
    <dbReference type="NCBI Taxonomy" id="2305463"/>
    <lineage>
        <taxon>Bacteria</taxon>
        <taxon>Pseudomonadati</taxon>
        <taxon>Bacteroidota</taxon>
        <taxon>Bacteroidia</taxon>
        <taxon>Marinilabiliales</taxon>
        <taxon>Prolixibacteraceae</taxon>
        <taxon>Maribellus</taxon>
    </lineage>
</organism>
<feature type="compositionally biased region" description="Polar residues" evidence="1">
    <location>
        <begin position="127"/>
        <end position="140"/>
    </location>
</feature>
<evidence type="ECO:0000313" key="5">
    <source>
        <dbReference type="Proteomes" id="UP000265926"/>
    </source>
</evidence>
<dbReference type="InterPro" id="IPR014044">
    <property type="entry name" value="CAP_dom"/>
</dbReference>
<dbReference type="PANTHER" id="PTHR31157:SF1">
    <property type="entry name" value="SCP DOMAIN-CONTAINING PROTEIN"/>
    <property type="match status" value="1"/>
</dbReference>
<dbReference type="CDD" id="cd05379">
    <property type="entry name" value="CAP_bacterial"/>
    <property type="match status" value="1"/>
</dbReference>
<accession>A0A399T751</accession>
<dbReference type="PANTHER" id="PTHR31157">
    <property type="entry name" value="SCP DOMAIN-CONTAINING PROTEIN"/>
    <property type="match status" value="1"/>
</dbReference>
<sequence length="219" mass="24642">MKQIQGLILFLLISLFATAEDGKHPALNTAEKANYLTPLEKDVIYEINLFRSNPARYAEQYIEPLARYYDKKILHYPGDRSIQTMEGVRALNECVRDLKKASPQALMYPSKELSQAARKHQKDQQKTGKTGHTGSDGSNMRQRVEKFGKWQVRIGENIAYGNSSARQIVIFLLIDDGVKDRGHRATLLHPAFKLVGVACGLHPVYETMCVMDFAGGMAE</sequence>
<evidence type="ECO:0000259" key="3">
    <source>
        <dbReference type="Pfam" id="PF00188"/>
    </source>
</evidence>
<proteinExistence type="predicted"/>
<evidence type="ECO:0000256" key="1">
    <source>
        <dbReference type="SAM" id="MobiDB-lite"/>
    </source>
</evidence>
<name>A0A399T751_9BACT</name>
<dbReference type="EMBL" id="QWGR01000001">
    <property type="protein sequence ID" value="RIJ50652.1"/>
    <property type="molecule type" value="Genomic_DNA"/>
</dbReference>
<feature type="domain" description="SCP" evidence="3">
    <location>
        <begin position="96"/>
        <end position="210"/>
    </location>
</feature>
<dbReference type="RefSeq" id="WP_119436121.1">
    <property type="nucleotide sequence ID" value="NZ_QWGR01000001.1"/>
</dbReference>